<organism evidence="9 10">
    <name type="scientific">Lepraria finkii</name>
    <dbReference type="NCBI Taxonomy" id="1340010"/>
    <lineage>
        <taxon>Eukaryota</taxon>
        <taxon>Fungi</taxon>
        <taxon>Dikarya</taxon>
        <taxon>Ascomycota</taxon>
        <taxon>Pezizomycotina</taxon>
        <taxon>Lecanoromycetes</taxon>
        <taxon>OSLEUM clade</taxon>
        <taxon>Lecanoromycetidae</taxon>
        <taxon>Lecanorales</taxon>
        <taxon>Lecanorineae</taxon>
        <taxon>Stereocaulaceae</taxon>
        <taxon>Lepraria</taxon>
    </lineage>
</organism>
<evidence type="ECO:0000256" key="6">
    <source>
        <dbReference type="ARBA" id="ARBA00023254"/>
    </source>
</evidence>
<dbReference type="Pfam" id="PF03962">
    <property type="entry name" value="Mnd1"/>
    <property type="match status" value="1"/>
</dbReference>
<dbReference type="InterPro" id="IPR005647">
    <property type="entry name" value="Mnd1"/>
</dbReference>
<dbReference type="PIRSF" id="PIRSF026991">
    <property type="entry name" value="Mnd1"/>
    <property type="match status" value="1"/>
</dbReference>
<keyword evidence="10" id="KW-1185">Reference proteome</keyword>
<comment type="caution">
    <text evidence="9">The sequence shown here is derived from an EMBL/GenBank/DDBJ whole genome shotgun (WGS) entry which is preliminary data.</text>
</comment>
<keyword evidence="6" id="KW-0469">Meiosis</keyword>
<reference evidence="9 10" key="1">
    <citation type="submission" date="2024-09" db="EMBL/GenBank/DDBJ databases">
        <title>Rethinking Asexuality: The Enigmatic Case of Functional Sexual Genes in Lepraria (Stereocaulaceae).</title>
        <authorList>
            <person name="Doellman M."/>
            <person name="Sun Y."/>
            <person name="Barcenas-Pena A."/>
            <person name="Lumbsch H.T."/>
            <person name="Grewe F."/>
        </authorList>
    </citation>
    <scope>NUCLEOTIDE SEQUENCE [LARGE SCALE GENOMIC DNA]</scope>
    <source>
        <strain evidence="9 10">Grewe 0041</strain>
    </source>
</reference>
<keyword evidence="4" id="KW-0233">DNA recombination</keyword>
<comment type="similarity">
    <text evidence="2 7">Belongs to the MND1 family.</text>
</comment>
<evidence type="ECO:0000256" key="7">
    <source>
        <dbReference type="PIRNR" id="PIRNR026991"/>
    </source>
</evidence>
<dbReference type="PANTHER" id="PTHR15938:SF1">
    <property type="entry name" value="MEIOTIC NUCLEAR DIVISION PROTEIN 1"/>
    <property type="match status" value="1"/>
</dbReference>
<comment type="function">
    <text evidence="7">Required for proper homologous chromosome pairing and efficient cross-over and intragenic recombination during meiosis.</text>
</comment>
<dbReference type="EMBL" id="JBHFEH010000039">
    <property type="protein sequence ID" value="KAL2051098.1"/>
    <property type="molecule type" value="Genomic_DNA"/>
</dbReference>
<evidence type="ECO:0000313" key="9">
    <source>
        <dbReference type="EMBL" id="KAL2051098.1"/>
    </source>
</evidence>
<evidence type="ECO:0000259" key="8">
    <source>
        <dbReference type="Pfam" id="PF03962"/>
    </source>
</evidence>
<comment type="subcellular location">
    <subcellularLocation>
        <location evidence="1 7">Nucleus</location>
    </subcellularLocation>
</comment>
<feature type="domain" description="Mnd1 HTH" evidence="8">
    <location>
        <begin position="38"/>
        <end position="96"/>
    </location>
</feature>
<evidence type="ECO:0000256" key="1">
    <source>
        <dbReference type="ARBA" id="ARBA00004123"/>
    </source>
</evidence>
<evidence type="ECO:0000313" key="10">
    <source>
        <dbReference type="Proteomes" id="UP001590951"/>
    </source>
</evidence>
<dbReference type="Proteomes" id="UP001590951">
    <property type="component" value="Unassembled WGS sequence"/>
</dbReference>
<protein>
    <recommendedName>
        <fullName evidence="7">Meiotic nuclear division protein 1</fullName>
    </recommendedName>
</protein>
<keyword evidence="3" id="KW-0175">Coiled coil</keyword>
<accession>A0ABR4B5P2</accession>
<gene>
    <name evidence="9" type="ORF">ABVK25_008692</name>
</gene>
<name>A0ABR4B5P2_9LECA</name>
<sequence length="234" mass="26421">MVTQPALLASNLHQLLLTTHLQTQAPKTLPPLTKQNLILTYLQSSRTVHSIKDLEKSLPAIASINGMQVKDYLQALHDEGKIHVEKIGSGNWYWSFLSEEKNTRDVSMSRLKEEQAKIDTAVEALEEKVKVASEMRGETEGRGELVTQQLNLSEEVGVLRKELEGYKDNDPGEVDRKRKEIVGFRAMAERWTDNIGILERMLLEMMGGDREGVDGVKREVYGDEYVEGEGLKDL</sequence>
<dbReference type="PANTHER" id="PTHR15938">
    <property type="entry name" value="TBP-1 INTERACTING PROTEIN"/>
    <property type="match status" value="1"/>
</dbReference>
<dbReference type="InterPro" id="IPR040453">
    <property type="entry name" value="Mnd1_HTH"/>
</dbReference>
<proteinExistence type="inferred from homology"/>
<evidence type="ECO:0000256" key="4">
    <source>
        <dbReference type="ARBA" id="ARBA00023172"/>
    </source>
</evidence>
<keyword evidence="5 7" id="KW-0539">Nucleus</keyword>
<evidence type="ECO:0000256" key="2">
    <source>
        <dbReference type="ARBA" id="ARBA00005981"/>
    </source>
</evidence>
<evidence type="ECO:0000256" key="3">
    <source>
        <dbReference type="ARBA" id="ARBA00023054"/>
    </source>
</evidence>
<evidence type="ECO:0000256" key="5">
    <source>
        <dbReference type="ARBA" id="ARBA00023242"/>
    </source>
</evidence>